<feature type="transmembrane region" description="Helical" evidence="1">
    <location>
        <begin position="314"/>
        <end position="331"/>
    </location>
</feature>
<keyword evidence="1" id="KW-0472">Membrane</keyword>
<sequence length="378" mass="42482">MESIPLLTSLCLALALGYFFTALYMLSFPRPRQAPNGGDKRVAVLVAMRNEERTIAACLKALEGQDYPSALYDVYIIDDQSTDRSADIALAFVQHNRNFHLLKIREDKYGLHGKMNALSQALETVQSEIILITDADCIVPAGWIRAHCAYFGSDTGMVGALTLLEPPDNLHPPEYRSGFFARLQALDWIYLQSVAAASSNAGKPITILGNNFGFRKQAYDDVGGFKALGFSPTEDFVLMRAIEQTGRWKIKHTMDKESAIFSYPVRRLKGFFSQRLRWIIGGHKARPWGYFIMGLAVAAYLAIILTLVKGQFNVFSAGAIGLVLGIDYLIIKQQTRKTGLNHLLVWFLPYEIFHFAYTLFFALIAFLPLKIHWKGRKI</sequence>
<accession>A0A7V4WV67</accession>
<keyword evidence="1" id="KW-1133">Transmembrane helix</keyword>
<organism evidence="2">
    <name type="scientific">Caldithrix abyssi</name>
    <dbReference type="NCBI Taxonomy" id="187145"/>
    <lineage>
        <taxon>Bacteria</taxon>
        <taxon>Pseudomonadati</taxon>
        <taxon>Calditrichota</taxon>
        <taxon>Calditrichia</taxon>
        <taxon>Calditrichales</taxon>
        <taxon>Calditrichaceae</taxon>
        <taxon>Caldithrix</taxon>
    </lineage>
</organism>
<feature type="transmembrane region" description="Helical" evidence="1">
    <location>
        <begin position="288"/>
        <end position="308"/>
    </location>
</feature>
<dbReference type="Proteomes" id="UP000885779">
    <property type="component" value="Unassembled WGS sequence"/>
</dbReference>
<keyword evidence="1" id="KW-0812">Transmembrane</keyword>
<dbReference type="PANTHER" id="PTHR43630:SF2">
    <property type="entry name" value="GLYCOSYLTRANSFERASE"/>
    <property type="match status" value="1"/>
</dbReference>
<proteinExistence type="predicted"/>
<feature type="transmembrane region" description="Helical" evidence="1">
    <location>
        <begin position="343"/>
        <end position="367"/>
    </location>
</feature>
<comment type="caution">
    <text evidence="2">The sequence shown here is derived from an EMBL/GenBank/DDBJ whole genome shotgun (WGS) entry which is preliminary data.</text>
</comment>
<dbReference type="EMBL" id="DRQG01000073">
    <property type="protein sequence ID" value="HGY55593.1"/>
    <property type="molecule type" value="Genomic_DNA"/>
</dbReference>
<dbReference type="Pfam" id="PF13641">
    <property type="entry name" value="Glyco_tranf_2_3"/>
    <property type="match status" value="1"/>
</dbReference>
<dbReference type="SUPFAM" id="SSF53448">
    <property type="entry name" value="Nucleotide-diphospho-sugar transferases"/>
    <property type="match status" value="1"/>
</dbReference>
<dbReference type="Gene3D" id="3.90.550.10">
    <property type="entry name" value="Spore Coat Polysaccharide Biosynthesis Protein SpsA, Chain A"/>
    <property type="match status" value="1"/>
</dbReference>
<feature type="transmembrane region" description="Helical" evidence="1">
    <location>
        <begin position="6"/>
        <end position="26"/>
    </location>
</feature>
<gene>
    <name evidence="2" type="ORF">ENK44_07835</name>
</gene>
<dbReference type="InterPro" id="IPR029044">
    <property type="entry name" value="Nucleotide-diphossugar_trans"/>
</dbReference>
<evidence type="ECO:0000256" key="1">
    <source>
        <dbReference type="SAM" id="Phobius"/>
    </source>
</evidence>
<dbReference type="AlphaFoldDB" id="A0A7V4WV67"/>
<dbReference type="PANTHER" id="PTHR43630">
    <property type="entry name" value="POLY-BETA-1,6-N-ACETYL-D-GLUCOSAMINE SYNTHASE"/>
    <property type="match status" value="1"/>
</dbReference>
<name>A0A7V4WV67_CALAY</name>
<evidence type="ECO:0000313" key="2">
    <source>
        <dbReference type="EMBL" id="HGY55593.1"/>
    </source>
</evidence>
<protein>
    <submittedName>
        <fullName evidence="2">Glycosyltransferase</fullName>
    </submittedName>
</protein>
<reference evidence="2" key="1">
    <citation type="journal article" date="2020" name="mSystems">
        <title>Genome- and Community-Level Interaction Insights into Carbon Utilization and Element Cycling Functions of Hydrothermarchaeota in Hydrothermal Sediment.</title>
        <authorList>
            <person name="Zhou Z."/>
            <person name="Liu Y."/>
            <person name="Xu W."/>
            <person name="Pan J."/>
            <person name="Luo Z.H."/>
            <person name="Li M."/>
        </authorList>
    </citation>
    <scope>NUCLEOTIDE SEQUENCE [LARGE SCALE GENOMIC DNA]</scope>
    <source>
        <strain evidence="2">HyVt-577</strain>
    </source>
</reference>